<reference evidence="7" key="1">
    <citation type="journal article" date="1993" name="Arch. Virol.">
        <title>PCR detection of the sheep-associated agent of malignant catarrhal fever.</title>
        <authorList>
            <person name="Baxter S.I."/>
            <person name="Pow I."/>
            <person name="Bridgen A."/>
            <person name="Reid H.W."/>
        </authorList>
    </citation>
    <scope>NUCLEOTIDE SEQUENCE [LARGE SCALE GENOMIC DNA]</scope>
</reference>
<reference evidence="7" key="4">
    <citation type="journal article" date="2001" name="Virus Res.">
        <title>Detection and multigenic characterization of a novel gammaherpesvirus in goats.</title>
        <authorList>
            <person name="Chmielewicz B."/>
            <person name="Goltz M."/>
            <person name="Ehlers B."/>
        </authorList>
    </citation>
    <scope>NUCLEOTIDE SEQUENCE [LARGE SCALE GENOMIC DNA]</scope>
</reference>
<reference evidence="4" key="10">
    <citation type="submission" date="2010-03" db="EMBL/GenBank/DDBJ databases">
        <title>Ovine Herpesvirus 2 Lytic Cycle Replication and Particle Production.</title>
        <authorList>
            <person name="Stewart J.P."/>
            <person name="Rosbottom J."/>
        </authorList>
    </citation>
    <scope>NUCLEOTIDE SEQUENCE</scope>
    <source>
        <strain evidence="4">BJ1035</strain>
    </source>
</reference>
<sequence length="84" mass="9477">MDTGSTLEFRALLPEDIQLIAPTAYAKLNLLNHCQHLKLFMSLQEDKGVCAHSRVLSEKLESVREVISKIVETDRILEGSQKII</sequence>
<proteinExistence type="inferred from homology"/>
<reference evidence="7" key="3">
    <citation type="journal article" date="2001" name="J. Gen. Virol.">
        <title>Ovine herpesvirus-2 glycoprotein B sequences from tissues of ruminant malignant catarrhal fever cases and healthy sheep are highly conserved.</title>
        <authorList>
            <person name="Dunowska M."/>
            <person name="Letchworth G.J."/>
            <person name="Collins J.K."/>
            <person name="DeMartini J.C."/>
        </authorList>
    </citation>
    <scope>NUCLEOTIDE SEQUENCE [LARGE SCALE GENOMIC DNA]</scope>
</reference>
<keyword evidence="1" id="KW-1048">Host nucleus</keyword>
<keyword evidence="3" id="KW-0231">Viral genome packaging</keyword>
<evidence type="ECO:0000256" key="2">
    <source>
        <dbReference type="ARBA" id="ARBA00022612"/>
    </source>
</evidence>
<evidence type="ECO:0000256" key="1">
    <source>
        <dbReference type="ARBA" id="ARBA00022562"/>
    </source>
</evidence>
<reference evidence="7" key="5">
    <citation type="journal article" date="2002" name="J. Gen. Virol.">
        <title>Isolation and expression of three open reading frames from ovine herpesvirus-2.</title>
        <authorList>
            <person name="Coulter L.J."/>
            <person name="Reid H.W."/>
        </authorList>
    </citation>
    <scope>NUCLEOTIDE SEQUENCE [LARGE SCALE GENOMIC DNA]</scope>
</reference>
<reference evidence="7" key="2">
    <citation type="journal article" date="1998" name="J. Virol.">
        <title>Detection of a novel bovine lymphotropic herpesvirus.</title>
        <authorList>
            <person name="Rovnak J."/>
            <person name="Quackenbush S.L."/>
            <person name="Reyes R.A."/>
            <person name="Baines J.D."/>
            <person name="Parrish C.R."/>
            <person name="Casey J.W."/>
        </authorList>
    </citation>
    <scope>NUCLEOTIDE SEQUENCE [LARGE SCALE GENOMIC DNA]</scope>
</reference>
<dbReference type="Proteomes" id="UP000152762">
    <property type="component" value="Segment"/>
</dbReference>
<dbReference type="OrthoDB" id="26986at10239"/>
<evidence type="ECO:0000313" key="4">
    <source>
        <dbReference type="EMBL" id="AAX58103.1"/>
    </source>
</evidence>
<dbReference type="HAMAP" id="MF_04015">
    <property type="entry name" value="HSV_TRM2"/>
    <property type="match status" value="1"/>
</dbReference>
<protein>
    <submittedName>
        <fullName evidence="4">ORF67a</fullName>
    </submittedName>
</protein>
<dbReference type="GO" id="GO:0019073">
    <property type="term" value="P:viral DNA genome packaging"/>
    <property type="evidence" value="ECO:0007669"/>
    <property type="project" value="InterPro"/>
</dbReference>
<reference evidence="4" key="11">
    <citation type="submission" date="2010-03" db="EMBL/GenBank/DDBJ databases">
        <title>Primary structure of the Ovine herpesvirus 2 genome.</title>
        <authorList>
            <person name="Stewart J.P."/>
            <person name="Rosbottom J."/>
            <person name="Jayawardane G."/>
            <person name="Reid H."/>
            <person name="Ackermann M."/>
        </authorList>
    </citation>
    <scope>NUCLEOTIDE SEQUENCE</scope>
    <source>
        <strain evidence="4">BJ1035</strain>
    </source>
</reference>
<dbReference type="EMBL" id="DQ198083">
    <property type="protein sequence ID" value="ABB22287.1"/>
    <property type="molecule type" value="Genomic_DNA"/>
</dbReference>
<evidence type="ECO:0000313" key="5">
    <source>
        <dbReference type="EMBL" id="ABB22287.1"/>
    </source>
</evidence>
<reference evidence="7" key="6">
    <citation type="journal article" date="2002" name="J. Gen. Virol.">
        <title>Ovine herpesvirus 2 lytic cycle replication and capsid production.</title>
        <authorList>
            <person name="Rosbottom J."/>
            <person name="Dalziel R.G."/>
            <person name="Reid H.W."/>
            <person name="Stewart J.P."/>
        </authorList>
    </citation>
    <scope>NUCLEOTIDE SEQUENCE [LARGE SCALE GENOMIC DNA]</scope>
</reference>
<reference evidence="4" key="9">
    <citation type="submission" date="2010-03" db="EMBL/GenBank/DDBJ databases">
        <title>Ovine herpesvirus 2 contains a functional spliced IL-10.</title>
        <authorList>
            <person name="Stewart J.P."/>
            <person name="Rosbottom J."/>
            <person name="Haig D.M."/>
            <person name="Ackermann M."/>
        </authorList>
    </citation>
    <scope>NUCLEOTIDE SEQUENCE</scope>
    <source>
        <strain evidence="4">BJ1035</strain>
    </source>
</reference>
<keyword evidence="7" id="KW-1185">Reference proteome</keyword>
<name>Q2VSH3_9GAMA</name>
<dbReference type="KEGG" id="vg:26684041"/>
<evidence type="ECO:0000313" key="6">
    <source>
        <dbReference type="Proteomes" id="UP000152762"/>
    </source>
</evidence>
<gene>
    <name evidence="5" type="ORF">OvHV-2gp67</name>
</gene>
<dbReference type="EMBL" id="AY839756">
    <property type="protein sequence ID" value="AAX58103.1"/>
    <property type="molecule type" value="Genomic_DNA"/>
</dbReference>
<keyword evidence="2" id="KW-1188">Viral release from host cell</keyword>
<evidence type="ECO:0000256" key="3">
    <source>
        <dbReference type="ARBA" id="ARBA00023219"/>
    </source>
</evidence>
<dbReference type="InterPro" id="IPR005208">
    <property type="entry name" value="Herpes_TT2"/>
</dbReference>
<dbReference type="RefSeq" id="YP_438192.1">
    <property type="nucleotide sequence ID" value="NC_007646.1"/>
</dbReference>
<reference evidence="5 6" key="7">
    <citation type="journal article" date="2007" name="J. Gen. Virol.">
        <title>Comparison of ovine herpesvirus 2 genomes isolated from domestic sheep (Ovis aries) and a clinically affected cow (Bos bovis).</title>
        <authorList>
            <person name="Taus N.S."/>
            <person name="Herndon D.R."/>
            <person name="Traul D.L."/>
            <person name="Stewart J.P."/>
            <person name="Ackermann M."/>
            <person name="Li H."/>
            <person name="Knowles D.P."/>
            <person name="Lewis G.S."/>
            <person name="Brayton K.A."/>
        </authorList>
    </citation>
    <scope>NUCLEOTIDE SEQUENCE [LARGE SCALE GENOMIC DNA]</scope>
</reference>
<organism evidence="4 7">
    <name type="scientific">Ovine gammaherpesvirus 2</name>
    <dbReference type="NCBI Taxonomy" id="10398"/>
    <lineage>
        <taxon>Viruses</taxon>
        <taxon>Duplodnaviria</taxon>
        <taxon>Heunggongvirae</taxon>
        <taxon>Peploviricota</taxon>
        <taxon>Herviviricetes</taxon>
        <taxon>Herpesvirales</taxon>
        <taxon>Orthoherpesviridae</taxon>
        <taxon>Gammaherpesvirinae</taxon>
        <taxon>Macavirus</taxon>
        <taxon>Macavirus ovinegamma2</taxon>
    </lineage>
</organism>
<evidence type="ECO:0000313" key="7">
    <source>
        <dbReference type="Proteomes" id="UP000153759"/>
    </source>
</evidence>
<dbReference type="Pfam" id="PF03581">
    <property type="entry name" value="Herpes_UL33"/>
    <property type="match status" value="1"/>
</dbReference>
<dbReference type="Proteomes" id="UP000153759">
    <property type="component" value="Segment"/>
</dbReference>
<accession>Q2VSH3</accession>
<reference evidence="4 7" key="8">
    <citation type="journal article" date="2009" name="Vet. Microbiol.">
        <title>Ovine herpesvirus 2 structural proteins in epithelial cells and M-cells of the appendix in rabbits with malignant catarrhal fever.</title>
        <authorList>
            <person name="Meier-Trummer C.S."/>
            <person name="Tobler K."/>
            <person name="Hilbe M."/>
            <person name="Stewart J.P."/>
            <person name="Hart J."/>
            <person name="Campbell I."/>
            <person name="Haig D.M."/>
            <person name="Glauser D.L."/>
            <person name="Ehrensperger F."/>
            <person name="Ackermann M."/>
        </authorList>
    </citation>
    <scope>NUCLEOTIDE SEQUENCE [LARGE SCALE GENOMIC DNA]</scope>
    <source>
        <strain evidence="4">BJ1035</strain>
    </source>
</reference>